<protein>
    <submittedName>
        <fullName evidence="1">Helix-turn-helix transcriptional regulator</fullName>
    </submittedName>
</protein>
<dbReference type="RefSeq" id="WP_275846844.1">
    <property type="nucleotide sequence ID" value="NZ_CP135996.1"/>
</dbReference>
<dbReference type="KEGG" id="carl:PXC00_03860"/>
<dbReference type="InterPro" id="IPR010982">
    <property type="entry name" value="Lambda_DNA-bd_dom_sf"/>
</dbReference>
<dbReference type="Proteomes" id="UP001300604">
    <property type="component" value="Chromosome"/>
</dbReference>
<sequence length="66" mass="7516">MPAQWTAELLGKMHMHGITAKLLAEQLGYHPKYVSAVMNGHKEPKKAEQRFNAALDELIKEKEDNQ</sequence>
<evidence type="ECO:0000313" key="2">
    <source>
        <dbReference type="Proteomes" id="UP001300604"/>
    </source>
</evidence>
<reference evidence="2" key="3">
    <citation type="submission" date="2024-06" db="EMBL/GenBank/DDBJ databases">
        <authorList>
            <person name="Zeng C."/>
        </authorList>
    </citation>
    <scope>NUCLEOTIDE SEQUENCE [LARGE SCALE GENOMIC DNA]</scope>
    <source>
        <strain evidence="2">ZCY20-5</strain>
    </source>
</reference>
<dbReference type="SUPFAM" id="SSF47413">
    <property type="entry name" value="lambda repressor-like DNA-binding domains"/>
    <property type="match status" value="1"/>
</dbReference>
<reference evidence="2" key="2">
    <citation type="submission" date="2024-06" db="EMBL/GenBank/DDBJ databases">
        <title>Caproicibacterium argilliputei sp. nov, a novel caproic acid producing anaerobic bacterium isolated from pit mud.</title>
        <authorList>
            <person name="Zeng C."/>
        </authorList>
    </citation>
    <scope>NUCLEOTIDE SEQUENCE [LARGE SCALE GENOMIC DNA]</scope>
    <source>
        <strain evidence="2">ZCY20-5</strain>
    </source>
</reference>
<dbReference type="AlphaFoldDB" id="A0AA97DCE0"/>
<gene>
    <name evidence="1" type="ORF">PXC00_03860</name>
</gene>
<name>A0AA97DCE0_9FIRM</name>
<accession>A0AA97DCE0</accession>
<evidence type="ECO:0000313" key="1">
    <source>
        <dbReference type="EMBL" id="WOC33023.1"/>
    </source>
</evidence>
<proteinExistence type="predicted"/>
<dbReference type="EMBL" id="CP135996">
    <property type="protein sequence ID" value="WOC33023.1"/>
    <property type="molecule type" value="Genomic_DNA"/>
</dbReference>
<organism evidence="1 2">
    <name type="scientific">Caproicibacterium argilliputei</name>
    <dbReference type="NCBI Taxonomy" id="3030016"/>
    <lineage>
        <taxon>Bacteria</taxon>
        <taxon>Bacillati</taxon>
        <taxon>Bacillota</taxon>
        <taxon>Clostridia</taxon>
        <taxon>Eubacteriales</taxon>
        <taxon>Oscillospiraceae</taxon>
        <taxon>Caproicibacterium</taxon>
    </lineage>
</organism>
<reference evidence="1 2" key="1">
    <citation type="submission" date="2024-06" db="EMBL/GenBank/DDBJ databases">
        <title>Caproicibacterium argilliputei sp. nov, a novel caproic acid producing anaerobic bacterium isolated from pit mud.</title>
        <authorList>
            <person name="Xia S."/>
        </authorList>
    </citation>
    <scope>NUCLEOTIDE SEQUENCE [LARGE SCALE GENOMIC DNA]</scope>
    <source>
        <strain evidence="1 2">ZCY20-5</strain>
    </source>
</reference>
<dbReference type="GO" id="GO:0003677">
    <property type="term" value="F:DNA binding"/>
    <property type="evidence" value="ECO:0007669"/>
    <property type="project" value="InterPro"/>
</dbReference>
<keyword evidence="2" id="KW-1185">Reference proteome</keyword>